<feature type="transmembrane region" description="Helical" evidence="2">
    <location>
        <begin position="170"/>
        <end position="192"/>
    </location>
</feature>
<evidence type="ECO:0000256" key="2">
    <source>
        <dbReference type="SAM" id="Phobius"/>
    </source>
</evidence>
<keyword evidence="2" id="KW-1133">Transmembrane helix</keyword>
<dbReference type="AlphaFoldDB" id="A0A9P3FWU8"/>
<feature type="transmembrane region" description="Helical" evidence="2">
    <location>
        <begin position="6"/>
        <end position="27"/>
    </location>
</feature>
<feature type="region of interest" description="Disordered" evidence="1">
    <location>
        <begin position="812"/>
        <end position="841"/>
    </location>
</feature>
<name>A0A9P3FWU8_9APHY</name>
<feature type="compositionally biased region" description="Basic and acidic residues" evidence="1">
    <location>
        <begin position="615"/>
        <end position="633"/>
    </location>
</feature>
<feature type="region of interest" description="Disordered" evidence="1">
    <location>
        <begin position="353"/>
        <end position="375"/>
    </location>
</feature>
<feature type="transmembrane region" description="Helical" evidence="2">
    <location>
        <begin position="60"/>
        <end position="78"/>
    </location>
</feature>
<sequence length="1139" mass="122108">MLPIVPTLVLAFISFISSAFVILRIIIPILPPHPLSRRVPPSEFGLPNFKSLSAADKSHIWLAACDILALAIFVWQAASEYLGGPTGSAIITDPGSAIRLWIATTLRQTCLLIVAALTLVHVRLGQPVAFGAKHWMLWCPTLLLTATSTVLAGVLAGAGVETFFWGMLGYSASVAVASSVAFGCLIGTLIIIRRNLAALDDMREPWPPASAVTPVTPEKPRSSFATEDIQALKDGSSWITSRASSRCESVSAFSFSTHHTGHSRGASTASARAPVHPAAASHTSIPVRSPFWFAPPSPAPPVPPLPAPFRAPEGGTYNVADDPDPFRRIDPRIRMGSQSSWLSETPGWQHEASMSQWSFPASSPPSPYNSTNVSTPAGSAGHDYLSAQLLPTAGGVSRPVTPVRTSVLGGYGFAPDVSRAETSGAGLTSVMGNGEVDVSVYRAIGWLVTIWLPTGFCIPYYITSQMAVPSPAASLLMVLSVTISAPLLAANILLRSPIPIPSGLFDTSSEPPSVVYRAPTPCSSQAEDIVREYKRSGSTTVVDHGHRSGDVWLANGNASEGKSKVARALTMLQPKPKLSVLPPQEEDPIRTVSPPKPMPDADGMYNVPLTPQRHKSAEVDTTREFGTRKKDSKASSYYSGADDSVAIATQIMIAQRHYSALATTVKLPPSPKRMAPERAATTAVEVAASPERRRHSHLRARSGSSLHSIPHSAISGPPSTPLPPTPPALRLIKARHLAHRRSYSSADEFSFGPIEHDNTHEIDALSAGLLPLLVPGVGADIRVTEGWKSSPTVMAMHDKGRLSQVPAELGALDDIPSPRFHSTPHTKKAETQAEPRKASHKNHFSLSSLNLGRDGLHALSSWGSDLRRALDSKPSQYETLRPDIPEIRIEETRRTTVYGGEYVEQYLKAAGEDDSYLHPDSPGFTTGFPPSESLDVPESINMSRNSLLTLISALDDELQAVRPSSAASDATLFDFDPHADGAAASTPHELKTKHFSHDGAAPRAASPDMAGRTAPVVRPLAPKSKPSKHRAKKPSDGQENVAPPGLRPLALVPSTRPLALGKGMKPPRDKELRRLSELGENGRVRRDSGLKRALKPLRLGRSETTKQRAALREQELLPDVVVRPPSDGQHVGFSYSFNQ</sequence>
<feature type="compositionally biased region" description="Low complexity" evidence="1">
    <location>
        <begin position="269"/>
        <end position="280"/>
    </location>
</feature>
<feature type="region of interest" description="Disordered" evidence="1">
    <location>
        <begin position="991"/>
        <end position="1051"/>
    </location>
</feature>
<reference evidence="3 4" key="1">
    <citation type="submission" date="2021-08" db="EMBL/GenBank/DDBJ databases">
        <title>Draft Genome Sequence of Phanerochaete sordida strain YK-624.</title>
        <authorList>
            <person name="Mori T."/>
            <person name="Dohra H."/>
            <person name="Suzuki T."/>
            <person name="Kawagishi H."/>
            <person name="Hirai H."/>
        </authorList>
    </citation>
    <scope>NUCLEOTIDE SEQUENCE [LARGE SCALE GENOMIC DNA]</scope>
    <source>
        <strain evidence="3 4">YK-624</strain>
    </source>
</reference>
<feature type="region of interest" description="Disordered" evidence="1">
    <location>
        <begin position="700"/>
        <end position="723"/>
    </location>
</feature>
<keyword evidence="2" id="KW-0472">Membrane</keyword>
<feature type="transmembrane region" description="Helical" evidence="2">
    <location>
        <begin position="98"/>
        <end position="122"/>
    </location>
</feature>
<comment type="caution">
    <text evidence="3">The sequence shown here is derived from an EMBL/GenBank/DDBJ whole genome shotgun (WGS) entry which is preliminary data.</text>
</comment>
<feature type="region of interest" description="Disordered" evidence="1">
    <location>
        <begin position="578"/>
        <end position="599"/>
    </location>
</feature>
<dbReference type="EMBL" id="BPQB01000001">
    <property type="protein sequence ID" value="GJE84562.1"/>
    <property type="molecule type" value="Genomic_DNA"/>
</dbReference>
<dbReference type="OrthoDB" id="2529242at2759"/>
<feature type="region of interest" description="Disordered" evidence="1">
    <location>
        <begin position="613"/>
        <end position="639"/>
    </location>
</feature>
<gene>
    <name evidence="3" type="ORF">PsYK624_006380</name>
</gene>
<proteinExistence type="predicted"/>
<feature type="compositionally biased region" description="Basic and acidic residues" evidence="1">
    <location>
        <begin position="827"/>
        <end position="837"/>
    </location>
</feature>
<keyword evidence="4" id="KW-1185">Reference proteome</keyword>
<dbReference type="Proteomes" id="UP000703269">
    <property type="component" value="Unassembled WGS sequence"/>
</dbReference>
<keyword evidence="2" id="KW-0812">Transmembrane</keyword>
<evidence type="ECO:0000256" key="1">
    <source>
        <dbReference type="SAM" id="MobiDB-lite"/>
    </source>
</evidence>
<organism evidence="3 4">
    <name type="scientific">Phanerochaete sordida</name>
    <dbReference type="NCBI Taxonomy" id="48140"/>
    <lineage>
        <taxon>Eukaryota</taxon>
        <taxon>Fungi</taxon>
        <taxon>Dikarya</taxon>
        <taxon>Basidiomycota</taxon>
        <taxon>Agaricomycotina</taxon>
        <taxon>Agaricomycetes</taxon>
        <taxon>Polyporales</taxon>
        <taxon>Phanerochaetaceae</taxon>
        <taxon>Phanerochaete</taxon>
    </lineage>
</organism>
<feature type="region of interest" description="Disordered" evidence="1">
    <location>
        <begin position="258"/>
        <end position="280"/>
    </location>
</feature>
<feature type="transmembrane region" description="Helical" evidence="2">
    <location>
        <begin position="134"/>
        <end position="158"/>
    </location>
</feature>
<protein>
    <submittedName>
        <fullName evidence="3">Uncharacterized protein</fullName>
    </submittedName>
</protein>
<evidence type="ECO:0000313" key="4">
    <source>
        <dbReference type="Proteomes" id="UP000703269"/>
    </source>
</evidence>
<accession>A0A9P3FWU8</accession>
<evidence type="ECO:0000313" key="3">
    <source>
        <dbReference type="EMBL" id="GJE84562.1"/>
    </source>
</evidence>